<evidence type="ECO:0000259" key="3">
    <source>
        <dbReference type="Pfam" id="PF02894"/>
    </source>
</evidence>
<dbReference type="GO" id="GO:0000166">
    <property type="term" value="F:nucleotide binding"/>
    <property type="evidence" value="ECO:0007669"/>
    <property type="project" value="InterPro"/>
</dbReference>
<reference evidence="5 7" key="3">
    <citation type="submission" date="2023-03" db="EMBL/GenBank/DDBJ databases">
        <title>Agriculturally important microbes genome sequencing.</title>
        <authorList>
            <person name="Dunlap C."/>
        </authorList>
    </citation>
    <scope>NUCLEOTIDE SEQUENCE [LARGE SCALE GENOMIC DNA]</scope>
    <source>
        <strain evidence="5 7">CBP-3203</strain>
    </source>
</reference>
<name>A0A0J6EDD8_9BACI</name>
<evidence type="ECO:0000313" key="7">
    <source>
        <dbReference type="Proteomes" id="UP001341297"/>
    </source>
</evidence>
<dbReference type="SUPFAM" id="SSF51735">
    <property type="entry name" value="NAD(P)-binding Rossmann-fold domains"/>
    <property type="match status" value="1"/>
</dbReference>
<sequence>MTIRFGLIGCGYISKKHLFTLSGCPEAELAAISDVTEERMAEAADYYQSLRGLKPEVARYREYTDMLADPSIDAVIVAAVSGLHAEMAKRSILAEKHVILEKPMTLSLEKADELIRLAKEKKRKLMVCHQMRHRPIMKKIKETIEEGKLGKLYLGTAALRLNRSPAYYAEASWRGNWEKDGGMLINQGIHLIDLLQWFLGDVTSAYGDILTASPGKETEDVAAGILTFANQAKGVIEANIITQPNNLGSSLSIFGENGSISLEGPSLNRISRWYIAGEETDREEAEKLNDLRGEQEAMYDNFIRSICADDPLLVDGSEGKKALETIFGIYQSALTKEVVHLPLPSFQTADMRKK</sequence>
<dbReference type="Gene3D" id="3.40.50.720">
    <property type="entry name" value="NAD(P)-binding Rossmann-like Domain"/>
    <property type="match status" value="1"/>
</dbReference>
<dbReference type="STRING" id="1664069.BGLY_0828"/>
<dbReference type="EMBL" id="JARRTL010000018">
    <property type="protein sequence ID" value="MEC0486440.1"/>
    <property type="molecule type" value="Genomic_DNA"/>
</dbReference>
<dbReference type="PATRIC" id="fig|1664069.3.peg.4063"/>
<dbReference type="AlphaFoldDB" id="A0A0J6EDD8"/>
<evidence type="ECO:0000313" key="4">
    <source>
        <dbReference type="EMBL" id="KRT92000.1"/>
    </source>
</evidence>
<dbReference type="SUPFAM" id="SSF55347">
    <property type="entry name" value="Glyceraldehyde-3-phosphate dehydrogenase-like, C-terminal domain"/>
    <property type="match status" value="1"/>
</dbReference>
<dbReference type="Proteomes" id="UP000036168">
    <property type="component" value="Unassembled WGS sequence"/>
</dbReference>
<evidence type="ECO:0000313" key="6">
    <source>
        <dbReference type="Proteomes" id="UP000036168"/>
    </source>
</evidence>
<feature type="domain" description="Gfo/Idh/MocA-like oxidoreductase C-terminal" evidence="3">
    <location>
        <begin position="141"/>
        <end position="340"/>
    </location>
</feature>
<keyword evidence="7" id="KW-1185">Reference proteome</keyword>
<dbReference type="EMBL" id="LECW02000035">
    <property type="protein sequence ID" value="KRT92000.1"/>
    <property type="molecule type" value="Genomic_DNA"/>
</dbReference>
<evidence type="ECO:0000256" key="1">
    <source>
        <dbReference type="ARBA" id="ARBA00010928"/>
    </source>
</evidence>
<dbReference type="Pfam" id="PF02894">
    <property type="entry name" value="GFO_IDH_MocA_C"/>
    <property type="match status" value="1"/>
</dbReference>
<dbReference type="PANTHER" id="PTHR43249:SF1">
    <property type="entry name" value="D-GLUCOSIDE 3-DEHYDROGENASE"/>
    <property type="match status" value="1"/>
</dbReference>
<dbReference type="InterPro" id="IPR036291">
    <property type="entry name" value="NAD(P)-bd_dom_sf"/>
</dbReference>
<reference evidence="4 6" key="1">
    <citation type="journal article" date="2015" name="Int. J. Syst. Evol. Microbiol.">
        <title>Bacillus glycinifermentans sp. nov., isolated from fermented soybean paste.</title>
        <authorList>
            <person name="Kim S.J."/>
            <person name="Dunlap C.A."/>
            <person name="Kwon S.W."/>
            <person name="Rooney A.P."/>
        </authorList>
    </citation>
    <scope>NUCLEOTIDE SEQUENCE [LARGE SCALE GENOMIC DNA]</scope>
    <source>
        <strain evidence="4 6">GO-13</strain>
    </source>
</reference>
<comment type="similarity">
    <text evidence="1">Belongs to the Gfo/Idh/MocA family.</text>
</comment>
<accession>A0A0J6EDD8</accession>
<dbReference type="InterPro" id="IPR004104">
    <property type="entry name" value="Gfo/Idh/MocA-like_OxRdtase_C"/>
</dbReference>
<dbReference type="OrthoDB" id="9815825at2"/>
<dbReference type="Gene3D" id="3.30.360.10">
    <property type="entry name" value="Dihydrodipicolinate Reductase, domain 2"/>
    <property type="match status" value="1"/>
</dbReference>
<gene>
    <name evidence="4" type="ORF">AB447_222650</name>
    <name evidence="5" type="ORF">P8828_16760</name>
</gene>
<protein>
    <submittedName>
        <fullName evidence="4 5">Oxidoreductase</fullName>
    </submittedName>
</protein>
<dbReference type="PANTHER" id="PTHR43249">
    <property type="entry name" value="UDP-N-ACETYL-2-AMINO-2-DEOXY-D-GLUCURONATE OXIDASE"/>
    <property type="match status" value="1"/>
</dbReference>
<dbReference type="InterPro" id="IPR052515">
    <property type="entry name" value="Gfo/Idh/MocA_Oxidoreductase"/>
</dbReference>
<dbReference type="Proteomes" id="UP001341297">
    <property type="component" value="Unassembled WGS sequence"/>
</dbReference>
<dbReference type="RefSeq" id="WP_048355112.1">
    <property type="nucleotide sequence ID" value="NZ_JARRTL010000018.1"/>
</dbReference>
<proteinExistence type="inferred from homology"/>
<comment type="caution">
    <text evidence="4">The sequence shown here is derived from an EMBL/GenBank/DDBJ whole genome shotgun (WGS) entry which is preliminary data.</text>
</comment>
<feature type="domain" description="Gfo/Idh/MocA-like oxidoreductase N-terminal" evidence="2">
    <location>
        <begin position="3"/>
        <end position="128"/>
    </location>
</feature>
<accession>A0A0J6EKQ0</accession>
<dbReference type="Pfam" id="PF01408">
    <property type="entry name" value="GFO_IDH_MocA"/>
    <property type="match status" value="1"/>
</dbReference>
<organism evidence="4 6">
    <name type="scientific">Bacillus glycinifermentans</name>
    <dbReference type="NCBI Taxonomy" id="1664069"/>
    <lineage>
        <taxon>Bacteria</taxon>
        <taxon>Bacillati</taxon>
        <taxon>Bacillota</taxon>
        <taxon>Bacilli</taxon>
        <taxon>Bacillales</taxon>
        <taxon>Bacillaceae</taxon>
        <taxon>Bacillus</taxon>
    </lineage>
</organism>
<reference evidence="4" key="2">
    <citation type="submission" date="2015-10" db="EMBL/GenBank/DDBJ databases">
        <authorList>
            <person name="Gilbert D.G."/>
        </authorList>
    </citation>
    <scope>NUCLEOTIDE SEQUENCE</scope>
    <source>
        <strain evidence="4">GO-13</strain>
    </source>
</reference>
<dbReference type="InterPro" id="IPR000683">
    <property type="entry name" value="Gfo/Idh/MocA-like_OxRdtase_N"/>
</dbReference>
<evidence type="ECO:0000259" key="2">
    <source>
        <dbReference type="Pfam" id="PF01408"/>
    </source>
</evidence>
<evidence type="ECO:0000313" key="5">
    <source>
        <dbReference type="EMBL" id="MEC0486440.1"/>
    </source>
</evidence>